<evidence type="ECO:0000256" key="1">
    <source>
        <dbReference type="SAM" id="MobiDB-lite"/>
    </source>
</evidence>
<reference evidence="3 4" key="1">
    <citation type="submission" date="2017-10" db="EMBL/GenBank/DDBJ databases">
        <title>Paenichitinophaga pekingensis gen. nov., sp. nov., isolated from activated sludge.</title>
        <authorList>
            <person name="Jin D."/>
            <person name="Kong X."/>
            <person name="Deng Y."/>
            <person name="Bai Z."/>
        </authorList>
    </citation>
    <scope>NUCLEOTIDE SEQUENCE [LARGE SCALE GENOMIC DNA]</scope>
    <source>
        <strain evidence="3 4">13</strain>
    </source>
</reference>
<dbReference type="RefSeq" id="WP_098193623.1">
    <property type="nucleotide sequence ID" value="NZ_CP023777.1"/>
</dbReference>
<evidence type="ECO:0000313" key="3">
    <source>
        <dbReference type="EMBL" id="ATL47241.1"/>
    </source>
</evidence>
<gene>
    <name evidence="3" type="ORF">COR50_08680</name>
</gene>
<dbReference type="EMBL" id="CP023777">
    <property type="protein sequence ID" value="ATL47241.1"/>
    <property type="molecule type" value="Genomic_DNA"/>
</dbReference>
<dbReference type="KEGG" id="cbae:COR50_08680"/>
<evidence type="ECO:0000313" key="4">
    <source>
        <dbReference type="Proteomes" id="UP000220133"/>
    </source>
</evidence>
<feature type="region of interest" description="Disordered" evidence="1">
    <location>
        <begin position="128"/>
        <end position="153"/>
    </location>
</feature>
<feature type="compositionally biased region" description="Basic and acidic residues" evidence="1">
    <location>
        <begin position="132"/>
        <end position="153"/>
    </location>
</feature>
<keyword evidence="2" id="KW-1133">Transmembrane helix</keyword>
<keyword evidence="2" id="KW-0812">Transmembrane</keyword>
<proteinExistence type="predicted"/>
<accession>A0A291QTK2</accession>
<evidence type="ECO:0000256" key="2">
    <source>
        <dbReference type="SAM" id="Phobius"/>
    </source>
</evidence>
<feature type="transmembrane region" description="Helical" evidence="2">
    <location>
        <begin position="170"/>
        <end position="190"/>
    </location>
</feature>
<dbReference type="OrthoDB" id="741750at2"/>
<dbReference type="Proteomes" id="UP000220133">
    <property type="component" value="Chromosome"/>
</dbReference>
<keyword evidence="2" id="KW-0472">Membrane</keyword>
<sequence>MKCKTGKEEIVFLLTRVLEKFELERGQTIIRNSNRKNYEEVAFKLSEISNELPRNQEHWQHQFYEPDYNPRQLTYPQRKYDITGNQIKDAYYNQIVSRPRPFLVDACYIYLYGVGRVGFEKNPLDPGLLESGESKHEEHLVPGDETASKPLRDAVNDKPDHKILLQQRRLLLFALSICLITVAGTFGYLFSQKREWAKIKNDFNILPYQPTNEEVAAIEGIWLCYSGSPQARITQPYRYHVVVPSILDVKYDDGYFTFKRYDANFDHSGYMQFEAPGILSIHSFLLNPTGGIEYPKHSLMYITSNRKTANVISASWNYDVGVHNQVIGIREVYTKVGKGGTIKEIMNGLENGSCNCKIIEWAKDDNKVESFYLRNQRLETLTDSSLIPLLDERSIIPAQPSDGFILTKDTGVTFPGNL</sequence>
<keyword evidence="4" id="KW-1185">Reference proteome</keyword>
<dbReference type="AlphaFoldDB" id="A0A291QTK2"/>
<organism evidence="3 4">
    <name type="scientific">Chitinophaga caeni</name>
    <dbReference type="NCBI Taxonomy" id="2029983"/>
    <lineage>
        <taxon>Bacteria</taxon>
        <taxon>Pseudomonadati</taxon>
        <taxon>Bacteroidota</taxon>
        <taxon>Chitinophagia</taxon>
        <taxon>Chitinophagales</taxon>
        <taxon>Chitinophagaceae</taxon>
        <taxon>Chitinophaga</taxon>
    </lineage>
</organism>
<name>A0A291QTK2_9BACT</name>
<protein>
    <submittedName>
        <fullName evidence="3">Uncharacterized protein</fullName>
    </submittedName>
</protein>